<keyword evidence="2" id="KW-1185">Reference proteome</keyword>
<name>A0ABX5QE04_9MICO</name>
<accession>A0ABX5QE04</accession>
<evidence type="ECO:0000313" key="1">
    <source>
        <dbReference type="EMBL" id="QAB17303.1"/>
    </source>
</evidence>
<protein>
    <recommendedName>
        <fullName evidence="3">YceI family protein</fullName>
    </recommendedName>
</protein>
<dbReference type="RefSeq" id="WP_017885215.1">
    <property type="nucleotide sequence ID" value="NZ_CP035037.1"/>
</dbReference>
<evidence type="ECO:0000313" key="2">
    <source>
        <dbReference type="Proteomes" id="UP000285768"/>
    </source>
</evidence>
<proteinExistence type="predicted"/>
<organism evidence="1 2">
    <name type="scientific">Leucobacter muris</name>
    <dbReference type="NCBI Taxonomy" id="1935379"/>
    <lineage>
        <taxon>Bacteria</taxon>
        <taxon>Bacillati</taxon>
        <taxon>Actinomycetota</taxon>
        <taxon>Actinomycetes</taxon>
        <taxon>Micrococcales</taxon>
        <taxon>Microbacteriaceae</taxon>
        <taxon>Leucobacter</taxon>
    </lineage>
</organism>
<sequence>MSNERERSQATVTTVPSRRSARTVRVVATVSAALPLCLTACAPVSSAAHQAIELRTTAESDLLEVSTERVYEVTETRLLTETGGDTLSALIGSTLSTSGYIVLLDGVITEARLDVSAVGLPDAAFELTEPTALRGDLSESATVSVVGTLSAQGIVRPDTTLRVTPTELTDDAAEFDVRLSVPDNPLLAGDWFLADELAAHLVFAAH</sequence>
<reference evidence="1 2" key="1">
    <citation type="submission" date="2019-01" db="EMBL/GenBank/DDBJ databases">
        <title>Leucobacter muris sp. nov. isolated from the nose of a laboratory mouse.</title>
        <authorList>
            <person name="Benga L."/>
            <person name="Sproeer C."/>
            <person name="Schumann P."/>
            <person name="Verbarg S."/>
            <person name="Bunk B."/>
            <person name="Engelhardt E."/>
            <person name="Benten P.M."/>
            <person name="Sager M."/>
        </authorList>
    </citation>
    <scope>NUCLEOTIDE SEQUENCE [LARGE SCALE GENOMIC DNA]</scope>
    <source>
        <strain evidence="1 2">DSM 101948</strain>
    </source>
</reference>
<evidence type="ECO:0008006" key="3">
    <source>
        <dbReference type="Google" id="ProtNLM"/>
    </source>
</evidence>
<dbReference type="Proteomes" id="UP000285768">
    <property type="component" value="Chromosome"/>
</dbReference>
<gene>
    <name evidence="1" type="ORF">Leucomu_04610</name>
</gene>
<dbReference type="EMBL" id="CP035037">
    <property type="protein sequence ID" value="QAB17303.1"/>
    <property type="molecule type" value="Genomic_DNA"/>
</dbReference>